<comment type="caution">
    <text evidence="1">The sequence shown here is derived from an EMBL/GenBank/DDBJ whole genome shotgun (WGS) entry which is preliminary data.</text>
</comment>
<dbReference type="InterPro" id="IPR036397">
    <property type="entry name" value="RNaseH_sf"/>
</dbReference>
<dbReference type="GO" id="GO:0003676">
    <property type="term" value="F:nucleic acid binding"/>
    <property type="evidence" value="ECO:0007669"/>
    <property type="project" value="InterPro"/>
</dbReference>
<evidence type="ECO:0000313" key="1">
    <source>
        <dbReference type="EMBL" id="DAZ93385.1"/>
    </source>
</evidence>
<keyword evidence="2" id="KW-1185">Reference proteome</keyword>
<organism evidence="1 2">
    <name type="scientific">Lagenidium giganteum</name>
    <dbReference type="NCBI Taxonomy" id="4803"/>
    <lineage>
        <taxon>Eukaryota</taxon>
        <taxon>Sar</taxon>
        <taxon>Stramenopiles</taxon>
        <taxon>Oomycota</taxon>
        <taxon>Peronosporomycetes</taxon>
        <taxon>Pythiales</taxon>
        <taxon>Pythiaceae</taxon>
    </lineage>
</organism>
<evidence type="ECO:0000313" key="2">
    <source>
        <dbReference type="Proteomes" id="UP001146120"/>
    </source>
</evidence>
<dbReference type="AlphaFoldDB" id="A0AAV2YHC1"/>
<reference evidence="1" key="2">
    <citation type="journal article" date="2023" name="Microbiol Resour">
        <title>Decontamination and Annotation of the Draft Genome Sequence of the Oomycete Lagenidium giganteum ARSEF 373.</title>
        <authorList>
            <person name="Morgan W.R."/>
            <person name="Tartar A."/>
        </authorList>
    </citation>
    <scope>NUCLEOTIDE SEQUENCE</scope>
    <source>
        <strain evidence="1">ARSEF 373</strain>
    </source>
</reference>
<dbReference type="Proteomes" id="UP001146120">
    <property type="component" value="Unassembled WGS sequence"/>
</dbReference>
<evidence type="ECO:0008006" key="3">
    <source>
        <dbReference type="Google" id="ProtNLM"/>
    </source>
</evidence>
<accession>A0AAV2YHC1</accession>
<gene>
    <name evidence="1" type="ORF">N0F65_012442</name>
</gene>
<dbReference type="Gene3D" id="3.30.420.10">
    <property type="entry name" value="Ribonuclease H-like superfamily/Ribonuclease H"/>
    <property type="match status" value="1"/>
</dbReference>
<dbReference type="EMBL" id="DAKRPA010000320">
    <property type="protein sequence ID" value="DAZ93385.1"/>
    <property type="molecule type" value="Genomic_DNA"/>
</dbReference>
<protein>
    <recommendedName>
        <fullName evidence="3">Transposase</fullName>
    </recommendedName>
</protein>
<sequence length="79" mass="9213">MEKVIPAVKAKWPLHQRHWRLKIQQDNASSHVDPYDMDVLHCAREGDLNVFDLGYCNRIQSLQTRTSPRTSSTKSTRHL</sequence>
<name>A0AAV2YHC1_9STRA</name>
<proteinExistence type="predicted"/>
<reference evidence="1" key="1">
    <citation type="submission" date="2022-11" db="EMBL/GenBank/DDBJ databases">
        <authorList>
            <person name="Morgan W.R."/>
            <person name="Tartar A."/>
        </authorList>
    </citation>
    <scope>NUCLEOTIDE SEQUENCE</scope>
    <source>
        <strain evidence="1">ARSEF 373</strain>
    </source>
</reference>